<evidence type="ECO:0000256" key="6">
    <source>
        <dbReference type="PIRNR" id="PIRNR002291"/>
    </source>
</evidence>
<dbReference type="GO" id="GO:0016192">
    <property type="term" value="P:vesicle-mediated transport"/>
    <property type="evidence" value="ECO:0007669"/>
    <property type="project" value="InterPro"/>
</dbReference>
<evidence type="ECO:0000256" key="5">
    <source>
        <dbReference type="ARBA" id="ARBA00023136"/>
    </source>
</evidence>
<organism evidence="9 10">
    <name type="scientific">Zygosaccharomyces rouxii</name>
    <dbReference type="NCBI Taxonomy" id="4956"/>
    <lineage>
        <taxon>Eukaryota</taxon>
        <taxon>Fungi</taxon>
        <taxon>Dikarya</taxon>
        <taxon>Ascomycota</taxon>
        <taxon>Saccharomycotina</taxon>
        <taxon>Saccharomycetes</taxon>
        <taxon>Saccharomycetales</taxon>
        <taxon>Saccharomycetaceae</taxon>
        <taxon>Zygosaccharomyces</taxon>
    </lineage>
</organism>
<dbReference type="GO" id="GO:0030276">
    <property type="term" value="F:clathrin binding"/>
    <property type="evidence" value="ECO:0007669"/>
    <property type="project" value="InterPro"/>
</dbReference>
<dbReference type="PANTHER" id="PTHR11134">
    <property type="entry name" value="ADAPTOR COMPLEX SUBUNIT BETA FAMILY MEMBER"/>
    <property type="match status" value="1"/>
</dbReference>
<feature type="region of interest" description="Disordered" evidence="7">
    <location>
        <begin position="661"/>
        <end position="707"/>
    </location>
</feature>
<dbReference type="GO" id="GO:0030117">
    <property type="term" value="C:membrane coat"/>
    <property type="evidence" value="ECO:0007669"/>
    <property type="project" value="InterPro"/>
</dbReference>
<evidence type="ECO:0000313" key="10">
    <source>
        <dbReference type="Proteomes" id="UP000187013"/>
    </source>
</evidence>
<evidence type="ECO:0000259" key="8">
    <source>
        <dbReference type="Pfam" id="PF01602"/>
    </source>
</evidence>
<dbReference type="EMBL" id="BDGX01000001">
    <property type="protein sequence ID" value="GAV46901.1"/>
    <property type="molecule type" value="Genomic_DNA"/>
</dbReference>
<dbReference type="InterPro" id="IPR026739">
    <property type="entry name" value="AP_beta"/>
</dbReference>
<feature type="domain" description="Clathrin/coatomer adaptor adaptin-like N-terminal" evidence="8">
    <location>
        <begin position="13"/>
        <end position="543"/>
    </location>
</feature>
<comment type="similarity">
    <text evidence="2 6">Belongs to the adaptor complexes large subunit family.</text>
</comment>
<comment type="function">
    <text evidence="6">Adaptins are components of the adaptor complexes which link clathrin to receptors in coated vesicles. Clathrin-associated protein complexes are believed to interact with the cytoplasmic tails of membrane proteins, leading to their selection and concentration.</text>
</comment>
<dbReference type="GO" id="GO:0012505">
    <property type="term" value="C:endomembrane system"/>
    <property type="evidence" value="ECO:0007669"/>
    <property type="project" value="UniProtKB-SubCell"/>
</dbReference>
<dbReference type="GO" id="GO:0006886">
    <property type="term" value="P:intracellular protein transport"/>
    <property type="evidence" value="ECO:0007669"/>
    <property type="project" value="InterPro"/>
</dbReference>
<protein>
    <recommendedName>
        <fullName evidence="6">AP complex subunit beta</fullName>
    </recommendedName>
</protein>
<evidence type="ECO:0000256" key="7">
    <source>
        <dbReference type="SAM" id="MobiDB-lite"/>
    </source>
</evidence>
<reference evidence="9 10" key="1">
    <citation type="submission" date="2016-08" db="EMBL/GenBank/DDBJ databases">
        <title>Draft genome sequence of allopolyploid Zygosaccharomyces rouxii.</title>
        <authorList>
            <person name="Watanabe J."/>
            <person name="Uehara K."/>
            <person name="Mogi Y."/>
            <person name="Tsukioka Y."/>
        </authorList>
    </citation>
    <scope>NUCLEOTIDE SEQUENCE [LARGE SCALE GENOMIC DNA]</scope>
    <source>
        <strain evidence="9 10">NBRC 110957</strain>
    </source>
</reference>
<dbReference type="InterPro" id="IPR016024">
    <property type="entry name" value="ARM-type_fold"/>
</dbReference>
<evidence type="ECO:0000256" key="3">
    <source>
        <dbReference type="ARBA" id="ARBA00022448"/>
    </source>
</evidence>
<dbReference type="Pfam" id="PF01602">
    <property type="entry name" value="Adaptin_N"/>
    <property type="match status" value="1"/>
</dbReference>
<comment type="caution">
    <text evidence="9">The sequence shown here is derived from an EMBL/GenBank/DDBJ whole genome shotgun (WGS) entry which is preliminary data.</text>
</comment>
<dbReference type="AlphaFoldDB" id="A0A1Q2ZTV9"/>
<accession>A0A1Q2ZTV9</accession>
<evidence type="ECO:0000313" key="9">
    <source>
        <dbReference type="EMBL" id="GAV46901.1"/>
    </source>
</evidence>
<dbReference type="eggNOG" id="KOG1061">
    <property type="taxonomic scope" value="Eukaryota"/>
</dbReference>
<sequence>MSDQRIFARYKATEIRAELQNFDAKRSKVSATKRKVALRKIIANLKMGNYNEMVLLYPEMLKFWQVEDDLEVKRICHEYVRTLGAAKPQSAKEALGAVLGDLENKNEEVQIMSLRTLSAVTSLEYINEAFKAVGYVLARRGVPQNVLKTAILLLKYMDDLDHDRVSSTLDSLYDIFERQLASPTVQVAALHTIYAIHEKNTDLKPLRLELDVAMGLLDLLPQLNEWDKAMVLESLTTSAVPQTHSDVCAMIELVLPQLQHANTYVALNAFKFIAYLLNYAEHVNEGLIKRFSNSIVSLLNKPPELEFLVLRNIILLLLSRGASLLKLDVSFFFIEYNDPIYIKDTKLECLYLSADHETLPRILEELVQYATDIDIQMSRKAIRAIGNLAVKLNEEAAHDCVDALLDLLEFGVDYVVQEIISVFRNILRKHPKRFESIIGELVKHTESVQEPEAKNAMIWIITNYSYALPNYLEFFQVFSSNLLEETSDVQFSILTSSVKFFIRNPNYQTEKICIKALKQCTEEINNPDLRDRAFMYWRLLSLAQSPKSHLLSNDSMTKLIDGELPAIQLSTKLDPVILEELELNIGTIASIYLKPVSQVFRNTRTKRLLPSPILNPNKENLKVINDGSTNLNSGAFERVPEWETIGQSDDVSVASPRRTKTMMNDYDKPAEKVNQLKGKRKSSSAGPSTLSRKPSMLVRKLSMKKPF</sequence>
<evidence type="ECO:0000256" key="2">
    <source>
        <dbReference type="ARBA" id="ARBA00006613"/>
    </source>
</evidence>
<evidence type="ECO:0000256" key="1">
    <source>
        <dbReference type="ARBA" id="ARBA00004308"/>
    </source>
</evidence>
<keyword evidence="3 6" id="KW-0813">Transport</keyword>
<dbReference type="PIRSF" id="PIRSF002291">
    <property type="entry name" value="AP_complex_beta"/>
    <property type="match status" value="1"/>
</dbReference>
<feature type="compositionally biased region" description="Polar residues" evidence="7">
    <location>
        <begin position="683"/>
        <end position="692"/>
    </location>
</feature>
<keyword evidence="4 6" id="KW-0653">Protein transport</keyword>
<keyword evidence="5 6" id="KW-0472">Membrane</keyword>
<dbReference type="Gene3D" id="1.25.10.10">
    <property type="entry name" value="Leucine-rich Repeat Variant"/>
    <property type="match status" value="1"/>
</dbReference>
<name>A0A1Q2ZTV9_ZYGRO</name>
<proteinExistence type="inferred from homology"/>
<dbReference type="InterPro" id="IPR016342">
    <property type="entry name" value="AP_complex_bsu_1_2_4"/>
</dbReference>
<dbReference type="OrthoDB" id="10254310at2759"/>
<dbReference type="InterPro" id="IPR011989">
    <property type="entry name" value="ARM-like"/>
</dbReference>
<evidence type="ECO:0000256" key="4">
    <source>
        <dbReference type="ARBA" id="ARBA00022927"/>
    </source>
</evidence>
<dbReference type="InterPro" id="IPR002553">
    <property type="entry name" value="Clathrin/coatomer_adapt-like_N"/>
</dbReference>
<comment type="subcellular location">
    <subcellularLocation>
        <location evidence="1">Endomembrane system</location>
    </subcellularLocation>
</comment>
<dbReference type="Proteomes" id="UP000187013">
    <property type="component" value="Unassembled WGS sequence"/>
</dbReference>
<dbReference type="SUPFAM" id="SSF48371">
    <property type="entry name" value="ARM repeat"/>
    <property type="match status" value="1"/>
</dbReference>
<gene>
    <name evidence="9" type="ORF">ZYGR_0A04990</name>
</gene>